<dbReference type="Gene3D" id="3.90.320.10">
    <property type="match status" value="1"/>
</dbReference>
<comment type="function">
    <text evidence="1">Metal-dependent single-stranded DNA (ssDNA) exonuclease involved in mitochondrial genome maintenance. Has preference for 5'-3' exonuclease activity. Necessary for maintenance of proper 7S DNA levels. Probably involved in mitochondrial DNA (mtDNA) repair.</text>
</comment>
<evidence type="ECO:0000313" key="4">
    <source>
        <dbReference type="RefSeq" id="XP_015263339.1"/>
    </source>
</evidence>
<keyword evidence="1" id="KW-0496">Mitochondrion</keyword>
<feature type="domain" description="PD-(D/E)XK endonuclease-like" evidence="2">
    <location>
        <begin position="182"/>
        <end position="332"/>
    </location>
</feature>
<proteinExistence type="inferred from homology"/>
<comment type="similarity">
    <text evidence="1">Belongs to the MGME1 family.</text>
</comment>
<dbReference type="PANTHER" id="PTHR31340">
    <property type="entry name" value="MITOCHONDRIAL GENOME MAINTENANCE EXONUCLEASE 1"/>
    <property type="match status" value="1"/>
</dbReference>
<gene>
    <name evidence="1 4" type="primary">MGME1</name>
</gene>
<protein>
    <recommendedName>
        <fullName evidence="1">Mitochondrial genome maintenance exonuclease 1</fullName>
        <ecNumber evidence="1">3.1.-.-</ecNumber>
    </recommendedName>
</protein>
<dbReference type="InterPro" id="IPR011604">
    <property type="entry name" value="PDDEXK-like_dom_sf"/>
</dbReference>
<evidence type="ECO:0000313" key="3">
    <source>
        <dbReference type="Proteomes" id="UP000694871"/>
    </source>
</evidence>
<dbReference type="HAMAP" id="MF_03030">
    <property type="entry name" value="MGME1"/>
    <property type="match status" value="1"/>
</dbReference>
<comment type="subcellular location">
    <subcellularLocation>
        <location evidence="1">Mitochondrion</location>
    </subcellularLocation>
</comment>
<accession>A0ABM1JPF2</accession>
<dbReference type="PANTHER" id="PTHR31340:SF3">
    <property type="entry name" value="MITOCHONDRIAL GENOME MAINTENANCE EXONUCLEASE 1"/>
    <property type="match status" value="1"/>
</dbReference>
<feature type="active site" evidence="1">
    <location>
        <position position="258"/>
    </location>
</feature>
<organism evidence="3 4">
    <name type="scientific">Gekko japonicus</name>
    <name type="common">Schlegel's Japanese gecko</name>
    <dbReference type="NCBI Taxonomy" id="146911"/>
    <lineage>
        <taxon>Eukaryota</taxon>
        <taxon>Metazoa</taxon>
        <taxon>Chordata</taxon>
        <taxon>Craniata</taxon>
        <taxon>Vertebrata</taxon>
        <taxon>Euteleostomi</taxon>
        <taxon>Lepidosauria</taxon>
        <taxon>Squamata</taxon>
        <taxon>Bifurcata</taxon>
        <taxon>Gekkota</taxon>
        <taxon>Gekkonidae</taxon>
        <taxon>Gekkoninae</taxon>
        <taxon>Gekko</taxon>
    </lineage>
</organism>
<keyword evidence="1 4" id="KW-0269">Exonuclease</keyword>
<dbReference type="Proteomes" id="UP000694871">
    <property type="component" value="Unplaced"/>
</dbReference>
<keyword evidence="3" id="KW-1185">Reference proteome</keyword>
<reference evidence="4" key="1">
    <citation type="submission" date="2025-08" db="UniProtKB">
        <authorList>
            <consortium name="RefSeq"/>
        </authorList>
    </citation>
    <scope>IDENTIFICATION</scope>
</reference>
<sequence length="343" mass="39030">MGPALLLYKKYCRLSLFSAGLVNKEQLLRRFLTASSGLYMKKKTSEYECVDQEKYGDLVRCVTSFKDSSQTPESLFEEDNRLYGPVSKRKHLAKEADPRIPGNWVPLMNPAKNSLLQEASLRPPLRIGLERHKMASVTTVLQQTVPLEQAFFLERWKRKMILELGQEGFAEYTKDIFQQGKLFHAAVEELLLAEENPVQDQEEHSSTSSYLASIQHVLQDVSGVRALESAVQHENLRYQGLVDCVAEYRGTLCVIDWKTSGKPKPLLRNTFDNPLQIAAYVGAVNHDARYDFQVDCGLLVVAYKDGSPAHAHLMDPELCSQYWNKWLLRLEEFREKGKDGGTV</sequence>
<keyword evidence="1" id="KW-0378">Hydrolase</keyword>
<evidence type="ECO:0000256" key="1">
    <source>
        <dbReference type="HAMAP-Rule" id="MF_03030"/>
    </source>
</evidence>
<dbReference type="InterPro" id="IPR011335">
    <property type="entry name" value="Restrct_endonuc-II-like"/>
</dbReference>
<dbReference type="EC" id="3.1.-.-" evidence="1"/>
<evidence type="ECO:0000259" key="2">
    <source>
        <dbReference type="Pfam" id="PF12705"/>
    </source>
</evidence>
<dbReference type="SUPFAM" id="SSF52980">
    <property type="entry name" value="Restriction endonuclease-like"/>
    <property type="match status" value="1"/>
</dbReference>
<feature type="active site" evidence="1">
    <location>
        <position position="256"/>
    </location>
</feature>
<feature type="active site" evidence="1">
    <location>
        <position position="243"/>
    </location>
</feature>
<dbReference type="GeneID" id="107107543"/>
<name>A0ABM1JPF2_GEKJA</name>
<dbReference type="GO" id="GO:0004527">
    <property type="term" value="F:exonuclease activity"/>
    <property type="evidence" value="ECO:0007669"/>
    <property type="project" value="UniProtKB-KW"/>
</dbReference>
<dbReference type="Pfam" id="PF12705">
    <property type="entry name" value="PDDEXK_1"/>
    <property type="match status" value="1"/>
</dbReference>
<dbReference type="RefSeq" id="XP_015263339.1">
    <property type="nucleotide sequence ID" value="XM_015407853.1"/>
</dbReference>
<dbReference type="InterPro" id="IPR038726">
    <property type="entry name" value="PDDEXK_AddAB-type"/>
</dbReference>
<keyword evidence="1" id="KW-0540">Nuclease</keyword>